<evidence type="ECO:0000256" key="5">
    <source>
        <dbReference type="ARBA" id="ARBA00023242"/>
    </source>
</evidence>
<feature type="compositionally biased region" description="Polar residues" evidence="6">
    <location>
        <begin position="64"/>
        <end position="87"/>
    </location>
</feature>
<reference evidence="7" key="3">
    <citation type="submission" date="2025-05" db="UniProtKB">
        <authorList>
            <consortium name="Ensembl"/>
        </authorList>
    </citation>
    <scope>IDENTIFICATION</scope>
    <source>
        <strain evidence="7">HNI</strain>
    </source>
</reference>
<dbReference type="Proteomes" id="UP000265180">
    <property type="component" value="Chromosome 24"/>
</dbReference>
<evidence type="ECO:0000256" key="3">
    <source>
        <dbReference type="ARBA" id="ARBA00023159"/>
    </source>
</evidence>
<keyword evidence="3" id="KW-0010">Activator</keyword>
<evidence type="ECO:0000256" key="6">
    <source>
        <dbReference type="SAM" id="MobiDB-lite"/>
    </source>
</evidence>
<evidence type="ECO:0000256" key="2">
    <source>
        <dbReference type="ARBA" id="ARBA00023015"/>
    </source>
</evidence>
<feature type="compositionally biased region" description="Polar residues" evidence="6">
    <location>
        <begin position="120"/>
        <end position="130"/>
    </location>
</feature>
<name>A0A3P9L9F7_ORYLA</name>
<accession>A0A3P9L9F7</accession>
<feature type="region of interest" description="Disordered" evidence="6">
    <location>
        <begin position="52"/>
        <end position="245"/>
    </location>
</feature>
<dbReference type="GO" id="GO:0016071">
    <property type="term" value="P:mRNA metabolic process"/>
    <property type="evidence" value="ECO:0007669"/>
    <property type="project" value="UniProtKB-ARBA"/>
</dbReference>
<dbReference type="Ensembl" id="ENSORLT00020025835.1">
    <property type="protein sequence ID" value="ENSORLP00020032671.1"/>
    <property type="gene ID" value="ENSORLG00020018354.1"/>
</dbReference>
<dbReference type="Pfam" id="PF15365">
    <property type="entry name" value="PNRC"/>
    <property type="match status" value="1"/>
</dbReference>
<evidence type="ECO:0000256" key="1">
    <source>
        <dbReference type="ARBA" id="ARBA00004123"/>
    </source>
</evidence>
<evidence type="ECO:0008006" key="9">
    <source>
        <dbReference type="Google" id="ProtNLM"/>
    </source>
</evidence>
<evidence type="ECO:0000313" key="8">
    <source>
        <dbReference type="Proteomes" id="UP000265180"/>
    </source>
</evidence>
<feature type="compositionally biased region" description="Basic and acidic residues" evidence="6">
    <location>
        <begin position="104"/>
        <end position="118"/>
    </location>
</feature>
<keyword evidence="2" id="KW-0805">Transcription regulation</keyword>
<evidence type="ECO:0000256" key="4">
    <source>
        <dbReference type="ARBA" id="ARBA00023163"/>
    </source>
</evidence>
<dbReference type="GO" id="GO:0005634">
    <property type="term" value="C:nucleus"/>
    <property type="evidence" value="ECO:0007669"/>
    <property type="project" value="UniProtKB-SubCell"/>
</dbReference>
<reference evidence="7 8" key="2">
    <citation type="submission" date="2017-04" db="EMBL/GenBank/DDBJ databases">
        <title>CpG methylation of centromeres and impact of large insertions on vertebrate speciation.</title>
        <authorList>
            <person name="Ichikawa K."/>
            <person name="Yoshimura J."/>
            <person name="Morishita S."/>
        </authorList>
    </citation>
    <scope>NUCLEOTIDE SEQUENCE</scope>
    <source>
        <strain evidence="7 8">HNI</strain>
    </source>
</reference>
<organism evidence="7 8">
    <name type="scientific">Oryzias latipes</name>
    <name type="common">Japanese rice fish</name>
    <name type="synonym">Japanese killifish</name>
    <dbReference type="NCBI Taxonomy" id="8090"/>
    <lineage>
        <taxon>Eukaryota</taxon>
        <taxon>Metazoa</taxon>
        <taxon>Chordata</taxon>
        <taxon>Craniata</taxon>
        <taxon>Vertebrata</taxon>
        <taxon>Euteleostomi</taxon>
        <taxon>Actinopterygii</taxon>
        <taxon>Neopterygii</taxon>
        <taxon>Teleostei</taxon>
        <taxon>Neoteleostei</taxon>
        <taxon>Acanthomorphata</taxon>
        <taxon>Ovalentaria</taxon>
        <taxon>Atherinomorphae</taxon>
        <taxon>Beloniformes</taxon>
        <taxon>Adrianichthyidae</taxon>
        <taxon>Oryziinae</taxon>
        <taxon>Oryzias</taxon>
    </lineage>
</organism>
<proteinExistence type="predicted"/>
<reference key="1">
    <citation type="journal article" date="2007" name="Nature">
        <title>The medaka draft genome and insights into vertebrate genome evolution.</title>
        <authorList>
            <person name="Kasahara M."/>
            <person name="Naruse K."/>
            <person name="Sasaki S."/>
            <person name="Nakatani Y."/>
            <person name="Qu W."/>
            <person name="Ahsan B."/>
            <person name="Yamada T."/>
            <person name="Nagayasu Y."/>
            <person name="Doi K."/>
            <person name="Kasai Y."/>
            <person name="Jindo T."/>
            <person name="Kobayashi D."/>
            <person name="Shimada A."/>
            <person name="Toyoda A."/>
            <person name="Kuroki Y."/>
            <person name="Fujiyama A."/>
            <person name="Sasaki T."/>
            <person name="Shimizu A."/>
            <person name="Asakawa S."/>
            <person name="Shimizu N."/>
            <person name="Hashimoto S."/>
            <person name="Yang J."/>
            <person name="Lee Y."/>
            <person name="Matsushima K."/>
            <person name="Sugano S."/>
            <person name="Sakaizumi M."/>
            <person name="Narita T."/>
            <person name="Ohishi K."/>
            <person name="Haga S."/>
            <person name="Ohta F."/>
            <person name="Nomoto H."/>
            <person name="Nogata K."/>
            <person name="Morishita T."/>
            <person name="Endo T."/>
            <person name="Shin-I T."/>
            <person name="Takeda H."/>
            <person name="Morishita S."/>
            <person name="Kohara Y."/>
        </authorList>
    </citation>
    <scope>NUCLEOTIDE SEQUENCE [LARGE SCALE GENOMIC DNA]</scope>
    <source>
        <strain>Hd-rR</strain>
    </source>
</reference>
<dbReference type="AlphaFoldDB" id="A0A3P9L9F7"/>
<evidence type="ECO:0000313" key="7">
    <source>
        <dbReference type="Ensembl" id="ENSORLP00020017319.1"/>
    </source>
</evidence>
<protein>
    <recommendedName>
        <fullName evidence="9">Proline-rich nuclear receptor coactivator 1</fullName>
    </recommendedName>
</protein>
<sequence length="258" mass="28093">MLDGSPTLGDAAAIGDVENNKPQAFIFCTDRMNAGSKTKEALLKRGGWKLRTAAPLHHHKPPRNCSSVPLSDNHHNSSATTGSSPSDISLPVGSHIPHHVKQGPKKELLKPKSGRLERGNVQSGPQPSRSLSKHDQTVHHTHKPKQSQTPTASPCAKKNDARHPKRSPSSQQPQSRELKKPLHTSSDVKILNPPAEAPSENPKDGEKIYAGAKFSEPPSPSVLPKPPSHWFGKKEPQQSNQSQEQMTVHLKSLLKVQD</sequence>
<dbReference type="InterPro" id="IPR028322">
    <property type="entry name" value="PNRC-like_rgn"/>
</dbReference>
<keyword evidence="4" id="KW-0804">Transcription</keyword>
<dbReference type="Ensembl" id="ENSORLT00020025832.1">
    <property type="protein sequence ID" value="ENSORLP00020017319.1"/>
    <property type="gene ID" value="ENSORLG00020018354.1"/>
</dbReference>
<dbReference type="InterPro" id="IPR026780">
    <property type="entry name" value="PNRC1/2"/>
</dbReference>
<comment type="subcellular location">
    <subcellularLocation>
        <location evidence="1">Nucleus</location>
    </subcellularLocation>
</comment>
<feature type="compositionally biased region" description="Pro residues" evidence="6">
    <location>
        <begin position="217"/>
        <end position="227"/>
    </location>
</feature>
<keyword evidence="5" id="KW-0539">Nucleus</keyword>
<dbReference type="PANTHER" id="PTHR15405">
    <property type="entry name" value="PROLINE-RICH NUCLEAR RECEPTOR COACTIVATOR"/>
    <property type="match status" value="1"/>
</dbReference>